<dbReference type="SUPFAM" id="SSF48452">
    <property type="entry name" value="TPR-like"/>
    <property type="match status" value="1"/>
</dbReference>
<dbReference type="PROSITE" id="PS50005">
    <property type="entry name" value="TPR"/>
    <property type="match status" value="1"/>
</dbReference>
<evidence type="ECO:0000313" key="3">
    <source>
        <dbReference type="Proteomes" id="UP001501126"/>
    </source>
</evidence>
<evidence type="ECO:0000256" key="1">
    <source>
        <dbReference type="PROSITE-ProRule" id="PRU00339"/>
    </source>
</evidence>
<keyword evidence="3" id="KW-1185">Reference proteome</keyword>
<dbReference type="PANTHER" id="PTHR12558:SF13">
    <property type="entry name" value="CELL DIVISION CYCLE PROTEIN 27 HOMOLOG"/>
    <property type="match status" value="1"/>
</dbReference>
<dbReference type="InterPro" id="IPR011990">
    <property type="entry name" value="TPR-like_helical_dom_sf"/>
</dbReference>
<dbReference type="PANTHER" id="PTHR12558">
    <property type="entry name" value="CELL DIVISION CYCLE 16,23,27"/>
    <property type="match status" value="1"/>
</dbReference>
<name>A0ABN1MV03_9FLAO</name>
<comment type="caution">
    <text evidence="2">The sequence shown here is derived from an EMBL/GenBank/DDBJ whole genome shotgun (WGS) entry which is preliminary data.</text>
</comment>
<accession>A0ABN1MV03</accession>
<dbReference type="Pfam" id="PF00515">
    <property type="entry name" value="TPR_1"/>
    <property type="match status" value="1"/>
</dbReference>
<keyword evidence="1" id="KW-0802">TPR repeat</keyword>
<gene>
    <name evidence="2" type="ORF">GCM10009118_32050</name>
</gene>
<dbReference type="RefSeq" id="WP_343790372.1">
    <property type="nucleotide sequence ID" value="NZ_BAAAFH010000022.1"/>
</dbReference>
<dbReference type="Gene3D" id="1.25.40.10">
    <property type="entry name" value="Tetratricopeptide repeat domain"/>
    <property type="match status" value="1"/>
</dbReference>
<organism evidence="2 3">
    <name type="scientific">Wandonia haliotis</name>
    <dbReference type="NCBI Taxonomy" id="574963"/>
    <lineage>
        <taxon>Bacteria</taxon>
        <taxon>Pseudomonadati</taxon>
        <taxon>Bacteroidota</taxon>
        <taxon>Flavobacteriia</taxon>
        <taxon>Flavobacteriales</taxon>
        <taxon>Crocinitomicaceae</taxon>
        <taxon>Wandonia</taxon>
    </lineage>
</organism>
<reference evidence="2 3" key="1">
    <citation type="journal article" date="2019" name="Int. J. Syst. Evol. Microbiol.">
        <title>The Global Catalogue of Microorganisms (GCM) 10K type strain sequencing project: providing services to taxonomists for standard genome sequencing and annotation.</title>
        <authorList>
            <consortium name="The Broad Institute Genomics Platform"/>
            <consortium name="The Broad Institute Genome Sequencing Center for Infectious Disease"/>
            <person name="Wu L."/>
            <person name="Ma J."/>
        </authorList>
    </citation>
    <scope>NUCLEOTIDE SEQUENCE [LARGE SCALE GENOMIC DNA]</scope>
    <source>
        <strain evidence="2 3">JCM 16083</strain>
    </source>
</reference>
<dbReference type="EMBL" id="BAAAFH010000022">
    <property type="protein sequence ID" value="GAA0876795.1"/>
    <property type="molecule type" value="Genomic_DNA"/>
</dbReference>
<proteinExistence type="predicted"/>
<dbReference type="SMART" id="SM00028">
    <property type="entry name" value="TPR"/>
    <property type="match status" value="3"/>
</dbReference>
<sequence length="447" mass="51837">MKLFGFNKKSKEIKPRITKPDREWVEDNFKWLITHYGYPVRGNEQIVLSEKFFPKTFSTSDLDIRNLIEDLCNLLSLDSAKINVELHSDLRDVYAMPLEVHMPFEVETEMKEEGYTIGVAQSLLKRPGRLVYNLVYECIRIRLAESKLQFDSGGDTGLFLFLAGIYFGFGILLSQNIRDIGRDNDGFWQTKWENVSEMPVEVMAFGLAMYAKLIDQNNPEWKKEFPSEIRSEFEHAIAFLNDSPPTIYNRNELEANDLFDQSFNESKNGDFESAIGTLQKIVYLTGDKQMKADVYNNIGYYQLRIGEYEKSIPNFQKALQLDPDFGFAHDNLGYAFLLTGQVEEGKRQLDRALETGNNDAAYSYRNLALYYSAKNEPEKAEHNFRLAFDYKTIPVDLLEFHYANFLIHQGETKKGMEYLEEAVKKGEQEAIKQMSEITKNESQHDRR</sequence>
<dbReference type="Proteomes" id="UP001501126">
    <property type="component" value="Unassembled WGS sequence"/>
</dbReference>
<protein>
    <recommendedName>
        <fullName evidence="4">Tetratricopeptide repeat protein</fullName>
    </recommendedName>
</protein>
<dbReference type="PROSITE" id="PS50293">
    <property type="entry name" value="TPR_REGION"/>
    <property type="match status" value="1"/>
</dbReference>
<evidence type="ECO:0000313" key="2">
    <source>
        <dbReference type="EMBL" id="GAA0876795.1"/>
    </source>
</evidence>
<dbReference type="InterPro" id="IPR019734">
    <property type="entry name" value="TPR_rpt"/>
</dbReference>
<feature type="repeat" description="TPR" evidence="1">
    <location>
        <begin position="292"/>
        <end position="325"/>
    </location>
</feature>
<evidence type="ECO:0008006" key="4">
    <source>
        <dbReference type="Google" id="ProtNLM"/>
    </source>
</evidence>